<evidence type="ECO:0000313" key="1">
    <source>
        <dbReference type="EMBL" id="GBP14202.1"/>
    </source>
</evidence>
<reference evidence="1 2" key="1">
    <citation type="journal article" date="2019" name="Commun. Biol.">
        <title>The bagworm genome reveals a unique fibroin gene that provides high tensile strength.</title>
        <authorList>
            <person name="Kono N."/>
            <person name="Nakamura H."/>
            <person name="Ohtoshi R."/>
            <person name="Tomita M."/>
            <person name="Numata K."/>
            <person name="Arakawa K."/>
        </authorList>
    </citation>
    <scope>NUCLEOTIDE SEQUENCE [LARGE SCALE GENOMIC DNA]</scope>
</reference>
<dbReference type="AlphaFoldDB" id="A0A4C1TI77"/>
<proteinExistence type="predicted"/>
<protein>
    <submittedName>
        <fullName evidence="1">Uncharacterized protein</fullName>
    </submittedName>
</protein>
<comment type="caution">
    <text evidence="1">The sequence shown here is derived from an EMBL/GenBank/DDBJ whole genome shotgun (WGS) entry which is preliminary data.</text>
</comment>
<gene>
    <name evidence="1" type="ORF">EVAR_68249_1</name>
</gene>
<name>A0A4C1TI77_EUMVA</name>
<sequence length="102" mass="11814">MFGGMLVGTTRSLLYKPPRCSCIKLHYGSWWSFSRGTDMALGLFAKSTTEDVWRVRNKYHYDNFTHFQPLLWSFGLASFLPSSFQRPGIPNKWLEADKCIIT</sequence>
<dbReference type="Proteomes" id="UP000299102">
    <property type="component" value="Unassembled WGS sequence"/>
</dbReference>
<keyword evidence="2" id="KW-1185">Reference proteome</keyword>
<dbReference type="EMBL" id="BGZK01005472">
    <property type="protein sequence ID" value="GBP14202.1"/>
    <property type="molecule type" value="Genomic_DNA"/>
</dbReference>
<evidence type="ECO:0000313" key="2">
    <source>
        <dbReference type="Proteomes" id="UP000299102"/>
    </source>
</evidence>
<organism evidence="1 2">
    <name type="scientific">Eumeta variegata</name>
    <name type="common">Bagworm moth</name>
    <name type="synonym">Eumeta japonica</name>
    <dbReference type="NCBI Taxonomy" id="151549"/>
    <lineage>
        <taxon>Eukaryota</taxon>
        <taxon>Metazoa</taxon>
        <taxon>Ecdysozoa</taxon>
        <taxon>Arthropoda</taxon>
        <taxon>Hexapoda</taxon>
        <taxon>Insecta</taxon>
        <taxon>Pterygota</taxon>
        <taxon>Neoptera</taxon>
        <taxon>Endopterygota</taxon>
        <taxon>Lepidoptera</taxon>
        <taxon>Glossata</taxon>
        <taxon>Ditrysia</taxon>
        <taxon>Tineoidea</taxon>
        <taxon>Psychidae</taxon>
        <taxon>Oiketicinae</taxon>
        <taxon>Eumeta</taxon>
    </lineage>
</organism>
<accession>A0A4C1TI77</accession>